<dbReference type="PROSITE" id="PS50043">
    <property type="entry name" value="HTH_LUXR_2"/>
    <property type="match status" value="1"/>
</dbReference>
<evidence type="ECO:0000313" key="3">
    <source>
        <dbReference type="EMBL" id="MBZ7986616.1"/>
    </source>
</evidence>
<dbReference type="InterPro" id="IPR016032">
    <property type="entry name" value="Sig_transdc_resp-reg_C-effctor"/>
</dbReference>
<protein>
    <submittedName>
        <fullName evidence="3">Response regulator transcription factor</fullName>
    </submittedName>
</protein>
<evidence type="ECO:0000259" key="2">
    <source>
        <dbReference type="PROSITE" id="PS50043"/>
    </source>
</evidence>
<dbReference type="Proteomes" id="UP000786183">
    <property type="component" value="Unassembled WGS sequence"/>
</dbReference>
<dbReference type="PROSITE" id="PS00622">
    <property type="entry name" value="HTH_LUXR_1"/>
    <property type="match status" value="1"/>
</dbReference>
<comment type="caution">
    <text evidence="3">The sequence shown here is derived from an EMBL/GenBank/DDBJ whole genome shotgun (WGS) entry which is preliminary data.</text>
</comment>
<keyword evidence="1" id="KW-0238">DNA-binding</keyword>
<feature type="domain" description="HTH luxR-type" evidence="2">
    <location>
        <begin position="127"/>
        <end position="192"/>
    </location>
</feature>
<dbReference type="Pfam" id="PF00196">
    <property type="entry name" value="GerE"/>
    <property type="match status" value="1"/>
</dbReference>
<dbReference type="InterPro" id="IPR000792">
    <property type="entry name" value="Tscrpt_reg_LuxR_C"/>
</dbReference>
<reference evidence="3 4" key="1">
    <citation type="submission" date="2020-07" db="EMBL/GenBank/DDBJ databases">
        <title>Transfer of Campylobacter canadensis to the novel genus Avispirillum gen. nov., that also includes two novel species recovered from migratory waterfowl: Avispirillum anseris sp. nov. and Avispirillum brantae sp. nov.</title>
        <authorList>
            <person name="Miller W.G."/>
            <person name="Chapman M.H."/>
            <person name="Yee E."/>
            <person name="Inglis G.D."/>
        </authorList>
    </citation>
    <scope>NUCLEOTIDE SEQUENCE [LARGE SCALE GENOMIC DNA]</scope>
    <source>
        <strain evidence="3 4">L283</strain>
    </source>
</reference>
<evidence type="ECO:0000313" key="4">
    <source>
        <dbReference type="Proteomes" id="UP000786183"/>
    </source>
</evidence>
<evidence type="ECO:0000256" key="1">
    <source>
        <dbReference type="ARBA" id="ARBA00023125"/>
    </source>
</evidence>
<keyword evidence="4" id="KW-1185">Reference proteome</keyword>
<dbReference type="RefSeq" id="WP_172232414.1">
    <property type="nucleotide sequence ID" value="NZ_CP035946.1"/>
</dbReference>
<dbReference type="PANTHER" id="PTHR43214">
    <property type="entry name" value="TWO-COMPONENT RESPONSE REGULATOR"/>
    <property type="match status" value="1"/>
</dbReference>
<dbReference type="CDD" id="cd06170">
    <property type="entry name" value="LuxR_C_like"/>
    <property type="match status" value="1"/>
</dbReference>
<accession>A0ABS7WQG3</accession>
<dbReference type="EMBL" id="JACGBB010000001">
    <property type="protein sequence ID" value="MBZ7986616.1"/>
    <property type="molecule type" value="Genomic_DNA"/>
</dbReference>
<sequence length="193" mass="21884">MQIALLIDNKQDKFYIKELLESEFECIEVANSNVVLAKNINIVISDMYDEIEFLSKNSVKFIAISKNPNFNQAQQCLKAGAKAYANSKMQKNHFVDAIRCVNNGGIWLLPEIVLNMIKLINVNYEDNSTVLESLNDRERQIVKYIKDGLNNNAIAQNLNLSLRTIKSDSASIYQKLGVENKIALMIKLKNISL</sequence>
<dbReference type="PRINTS" id="PR00038">
    <property type="entry name" value="HTHLUXR"/>
</dbReference>
<dbReference type="SUPFAM" id="SSF46894">
    <property type="entry name" value="C-terminal effector domain of the bipartite response regulators"/>
    <property type="match status" value="1"/>
</dbReference>
<dbReference type="Gene3D" id="3.40.50.2300">
    <property type="match status" value="1"/>
</dbReference>
<name>A0ABS7WQG3_9BACT</name>
<gene>
    <name evidence="3" type="ORF">AVCANL283_00620</name>
</gene>
<dbReference type="InterPro" id="IPR039420">
    <property type="entry name" value="WalR-like"/>
</dbReference>
<dbReference type="SMART" id="SM00421">
    <property type="entry name" value="HTH_LUXR"/>
    <property type="match status" value="1"/>
</dbReference>
<proteinExistence type="predicted"/>
<organism evidence="3 4">
    <name type="scientific">Campylobacter canadensis</name>
    <dbReference type="NCBI Taxonomy" id="449520"/>
    <lineage>
        <taxon>Bacteria</taxon>
        <taxon>Pseudomonadati</taxon>
        <taxon>Campylobacterota</taxon>
        <taxon>Epsilonproteobacteria</taxon>
        <taxon>Campylobacterales</taxon>
        <taxon>Campylobacteraceae</taxon>
        <taxon>Campylobacter</taxon>
    </lineage>
</organism>